<evidence type="ECO:0000313" key="1">
    <source>
        <dbReference type="EMBL" id="MDA7028107.1"/>
    </source>
</evidence>
<evidence type="ECO:0000313" key="2">
    <source>
        <dbReference type="Proteomes" id="UP001211894"/>
    </source>
</evidence>
<dbReference type="EMBL" id="JAQKAB010000012">
    <property type="protein sequence ID" value="MDA7028107.1"/>
    <property type="molecule type" value="Genomic_DNA"/>
</dbReference>
<protein>
    <submittedName>
        <fullName evidence="1">Uncharacterized protein</fullName>
    </submittedName>
</protein>
<accession>A0ABT4X7P1</accession>
<gene>
    <name evidence="1" type="ORF">PJ311_16150</name>
</gene>
<organism evidence="1 2">
    <name type="scientific">Bacillus changyiensis</name>
    <dbReference type="NCBI Taxonomy" id="3004103"/>
    <lineage>
        <taxon>Bacteria</taxon>
        <taxon>Bacillati</taxon>
        <taxon>Bacillota</taxon>
        <taxon>Bacilli</taxon>
        <taxon>Bacillales</taxon>
        <taxon>Bacillaceae</taxon>
        <taxon>Bacillus</taxon>
    </lineage>
</organism>
<proteinExistence type="predicted"/>
<comment type="caution">
    <text evidence="1">The sequence shown here is derived from an EMBL/GenBank/DDBJ whole genome shotgun (WGS) entry which is preliminary data.</text>
</comment>
<name>A0ABT4X7P1_9BACI</name>
<keyword evidence="2" id="KW-1185">Reference proteome</keyword>
<sequence length="100" mass="11751">MTSNQEIKVQFRELNEIFNELQSIGEIYKKDVVPAIESLVKTKYYKAGQADEVFKIYRKILEKTLELPDNYVQVQILVGTTINMMKEKDQTLAKYMNLKK</sequence>
<reference evidence="1 2" key="1">
    <citation type="submission" date="2023-01" db="EMBL/GenBank/DDBJ databases">
        <title>Bacillus changyiensis sp. nov., isolated from a coastal deposit.</title>
        <authorList>
            <person name="Xiao G."/>
            <person name="Lai Q."/>
            <person name="Hu Z."/>
            <person name="Shao Z."/>
        </authorList>
    </citation>
    <scope>NUCLEOTIDE SEQUENCE [LARGE SCALE GENOMIC DNA]</scope>
    <source>
        <strain evidence="1 2">CLL-7-23</strain>
    </source>
</reference>
<dbReference type="Proteomes" id="UP001211894">
    <property type="component" value="Unassembled WGS sequence"/>
</dbReference>
<dbReference type="RefSeq" id="WP_271341919.1">
    <property type="nucleotide sequence ID" value="NZ_JAQKAB010000012.1"/>
</dbReference>